<dbReference type="PANTHER" id="PTHR30595">
    <property type="entry name" value="GLPR-RELATED TRANSCRIPTIONAL REPRESSOR"/>
    <property type="match status" value="1"/>
</dbReference>
<keyword evidence="3" id="KW-1185">Reference proteome</keyword>
<name>A0A9E5JPW7_9MICO</name>
<dbReference type="EMBL" id="VIKT02000015">
    <property type="protein sequence ID" value="NHF63462.1"/>
    <property type="molecule type" value="Genomic_DNA"/>
</dbReference>
<dbReference type="Gene3D" id="3.30.950.30">
    <property type="entry name" value="Schlafen, AAA domain"/>
    <property type="match status" value="1"/>
</dbReference>
<dbReference type="InterPro" id="IPR038475">
    <property type="entry name" value="RecG_C_sf"/>
</dbReference>
<accession>A0A9E5JPW7</accession>
<dbReference type="AlphaFoldDB" id="A0A9E5JPW7"/>
<proteinExistence type="predicted"/>
<dbReference type="Pfam" id="PF04326">
    <property type="entry name" value="SLFN_AlbA_2"/>
    <property type="match status" value="1"/>
</dbReference>
<evidence type="ECO:0000313" key="2">
    <source>
        <dbReference type="EMBL" id="NHF63462.1"/>
    </source>
</evidence>
<dbReference type="PANTHER" id="PTHR30595:SF6">
    <property type="entry name" value="SCHLAFEN ALBA-2 DOMAIN-CONTAINING PROTEIN"/>
    <property type="match status" value="1"/>
</dbReference>
<comment type="caution">
    <text evidence="2">The sequence shown here is derived from an EMBL/GenBank/DDBJ whole genome shotgun (WGS) entry which is preliminary data.</text>
</comment>
<dbReference type="Pfam" id="PF13749">
    <property type="entry name" value="HATPase_c_4"/>
    <property type="match status" value="1"/>
</dbReference>
<evidence type="ECO:0000313" key="3">
    <source>
        <dbReference type="Proteomes" id="UP000818266"/>
    </source>
</evidence>
<evidence type="ECO:0000259" key="1">
    <source>
        <dbReference type="Pfam" id="PF04326"/>
    </source>
</evidence>
<sequence length="577" mass="63777">MDAPELQESVDQMRRLGRDTSEVEVKASVGGLPTSLGTTVSAFSNTHGGTIILGLDEKQGFAPADGFQALPIADAFKELVRPRQSGESQPNLQPDPIVEIRIMEFEGAEIVVGTVEELPPEKKPCFVTTKGKEQGSYERLLDGDHRMSTHAIFLLSSNHQQPVRDIDVVPGTSLADLDEELVAGLLSRVRRTRPRLAKVARTDEEVLAHLRVLDPDLRSVTLAGYLALGSYPQERLPQLMISYAHFPAASPDGAMGEVRMLDRANFEGPIPWMISDAVAKLEGTLPRRRVSLGSSSRDVGEIPADVIREALVNAVAHRDYSAFSEAEQVRVELYPDRLDITNPGGIWGGRREVDLLDGTSRSRNSYLTRLLPDVPLPDSSTVSENQGTGIRFMVGSMKSQGLPLPTFRANNLRFTTSLARHGLMDPAIVEHLRLVGAGDLDERSLGALALAIQKNEIDDQVVRYQLDMDSLDAWRLLVELESEGWLERGRRGGHFYATTQLVQAPLFDSRTREKDLHPEPILAMLLNRQPLTVHEISTSLEIGLDQTRRELRRLVSEGKVVPTAPATSRRRAYRLPS</sequence>
<organism evidence="2 3">
    <name type="scientific">Microcella pacifica</name>
    <dbReference type="NCBI Taxonomy" id="2591847"/>
    <lineage>
        <taxon>Bacteria</taxon>
        <taxon>Bacillati</taxon>
        <taxon>Actinomycetota</taxon>
        <taxon>Actinomycetes</taxon>
        <taxon>Micrococcales</taxon>
        <taxon>Microbacteriaceae</taxon>
        <taxon>Microcella</taxon>
    </lineage>
</organism>
<dbReference type="RefSeq" id="WP_152583860.1">
    <property type="nucleotide sequence ID" value="NZ_VIKT02000015.1"/>
</dbReference>
<reference evidence="2 3" key="1">
    <citation type="submission" date="2020-03" db="EMBL/GenBank/DDBJ databases">
        <title>Chryseoglobus sp. isolated from a deep-sea seamount.</title>
        <authorList>
            <person name="Zhang D.-C."/>
        </authorList>
    </citation>
    <scope>NUCLEOTIDE SEQUENCE [LARGE SCALE GENOMIC DNA]</scope>
    <source>
        <strain evidence="2 3">KN1116</strain>
    </source>
</reference>
<dbReference type="Proteomes" id="UP000818266">
    <property type="component" value="Unassembled WGS sequence"/>
</dbReference>
<gene>
    <name evidence="2" type="ORF">FK219_009465</name>
</gene>
<dbReference type="InterPro" id="IPR038461">
    <property type="entry name" value="Schlafen_AlbA_2_dom_sf"/>
</dbReference>
<protein>
    <submittedName>
        <fullName evidence="2">Transcriptional regulator</fullName>
    </submittedName>
</protein>
<dbReference type="Gene3D" id="3.30.565.60">
    <property type="match status" value="1"/>
</dbReference>
<dbReference type="OrthoDB" id="9805115at2"/>
<dbReference type="InterPro" id="IPR007421">
    <property type="entry name" value="Schlafen_AlbA_2_dom"/>
</dbReference>
<feature type="domain" description="Schlafen AlbA-2" evidence="1">
    <location>
        <begin position="20"/>
        <end position="146"/>
    </location>
</feature>